<keyword evidence="6 11" id="KW-0732">Signal</keyword>
<keyword evidence="8" id="KW-0626">Porin</keyword>
<dbReference type="InterPro" id="IPR050298">
    <property type="entry name" value="Gram-neg_bact_OMP"/>
</dbReference>
<feature type="signal peptide" evidence="11">
    <location>
        <begin position="1"/>
        <end position="33"/>
    </location>
</feature>
<keyword evidence="5" id="KW-0812">Transmembrane</keyword>
<dbReference type="OrthoDB" id="8173690at2"/>
<evidence type="ECO:0000256" key="10">
    <source>
        <dbReference type="ARBA" id="ARBA00023237"/>
    </source>
</evidence>
<evidence type="ECO:0000313" key="13">
    <source>
        <dbReference type="EMBL" id="SET01363.1"/>
    </source>
</evidence>
<comment type="subcellular location">
    <subcellularLocation>
        <location evidence="1">Cell outer membrane</location>
        <topology evidence="1">Multi-pass membrane protein</topology>
    </subcellularLocation>
</comment>
<dbReference type="GO" id="GO:0006811">
    <property type="term" value="P:monoatomic ion transport"/>
    <property type="evidence" value="ECO:0007669"/>
    <property type="project" value="UniProtKB-KW"/>
</dbReference>
<keyword evidence="14" id="KW-1185">Reference proteome</keyword>
<dbReference type="Proteomes" id="UP000199308">
    <property type="component" value="Unassembled WGS sequence"/>
</dbReference>
<evidence type="ECO:0000313" key="14">
    <source>
        <dbReference type="Proteomes" id="UP000199308"/>
    </source>
</evidence>
<gene>
    <name evidence="13" type="ORF">SAMN05660429_00913</name>
</gene>
<dbReference type="GO" id="GO:0046930">
    <property type="term" value="C:pore complex"/>
    <property type="evidence" value="ECO:0007669"/>
    <property type="project" value="UniProtKB-KW"/>
</dbReference>
<evidence type="ECO:0000256" key="6">
    <source>
        <dbReference type="ARBA" id="ARBA00022729"/>
    </source>
</evidence>
<accession>A0A1I0B4R4</accession>
<dbReference type="PANTHER" id="PTHR34501:SF9">
    <property type="entry name" value="MAJOR OUTER MEMBRANE PROTEIN P.IA"/>
    <property type="match status" value="1"/>
</dbReference>
<reference evidence="13 14" key="1">
    <citation type="submission" date="2016-10" db="EMBL/GenBank/DDBJ databases">
        <authorList>
            <person name="de Groot N.N."/>
        </authorList>
    </citation>
    <scope>NUCLEOTIDE SEQUENCE [LARGE SCALE GENOMIC DNA]</scope>
    <source>
        <strain evidence="13 14">DSM 19706</strain>
    </source>
</reference>
<evidence type="ECO:0000256" key="5">
    <source>
        <dbReference type="ARBA" id="ARBA00022692"/>
    </source>
</evidence>
<dbReference type="GO" id="GO:0015288">
    <property type="term" value="F:porin activity"/>
    <property type="evidence" value="ECO:0007669"/>
    <property type="project" value="UniProtKB-KW"/>
</dbReference>
<dbReference type="RefSeq" id="WP_093328033.1">
    <property type="nucleotide sequence ID" value="NZ_FOHK01000003.1"/>
</dbReference>
<sequence length="349" mass="38371">MNNRVADNQMTKSLTKVALASGLLLGYLSSAQADSELDTVTIYGKANISLQSSDDGEGSFTELKSNASRIGFKGRLAIAEDIDVFYRAEFEVDMDGDEDNVFEHRNIYVGFHGWFGELYLGRNDSALKQSVGRTDIFNDLEGDIVGLFVGENRPSNSITYKSSSVANFRVWITYIAPEQNALGQKEETQSSYALVYGDSRFENGPVYLALSADVGVTSLMARVNGSLGRYDVARATGQVDVGGGFILGGIYHTQKNITTQQKMDGFNASLRYVHEAFVVRAQYQSATFDQEGTNAGLSLGFDYTLNERAKLYAFYSGFSIEQSDLATDYDPALAAIKQKYAGFGVEYYF</sequence>
<dbReference type="SUPFAM" id="SSF56935">
    <property type="entry name" value="Porins"/>
    <property type="match status" value="1"/>
</dbReference>
<evidence type="ECO:0000256" key="11">
    <source>
        <dbReference type="SAM" id="SignalP"/>
    </source>
</evidence>
<feature type="domain" description="Porin" evidence="12">
    <location>
        <begin position="29"/>
        <end position="315"/>
    </location>
</feature>
<name>A0A1I0B4R4_THASX</name>
<evidence type="ECO:0000256" key="9">
    <source>
        <dbReference type="ARBA" id="ARBA00023136"/>
    </source>
</evidence>
<dbReference type="Gene3D" id="2.40.160.10">
    <property type="entry name" value="Porin"/>
    <property type="match status" value="1"/>
</dbReference>
<protein>
    <submittedName>
        <fullName evidence="13">Outer membrane protein (Porin)</fullName>
    </submittedName>
</protein>
<evidence type="ECO:0000256" key="3">
    <source>
        <dbReference type="ARBA" id="ARBA00022448"/>
    </source>
</evidence>
<keyword evidence="10" id="KW-0998">Cell outer membrane</keyword>
<evidence type="ECO:0000256" key="8">
    <source>
        <dbReference type="ARBA" id="ARBA00023114"/>
    </source>
</evidence>
<evidence type="ECO:0000256" key="4">
    <source>
        <dbReference type="ARBA" id="ARBA00022452"/>
    </source>
</evidence>
<dbReference type="InterPro" id="IPR023614">
    <property type="entry name" value="Porin_dom_sf"/>
</dbReference>
<organism evidence="13 14">
    <name type="scientific">Thalassotalea agarivorans</name>
    <name type="common">Thalassomonas agarivorans</name>
    <dbReference type="NCBI Taxonomy" id="349064"/>
    <lineage>
        <taxon>Bacteria</taxon>
        <taxon>Pseudomonadati</taxon>
        <taxon>Pseudomonadota</taxon>
        <taxon>Gammaproteobacteria</taxon>
        <taxon>Alteromonadales</taxon>
        <taxon>Colwelliaceae</taxon>
        <taxon>Thalassotalea</taxon>
    </lineage>
</organism>
<proteinExistence type="predicted"/>
<keyword evidence="3" id="KW-0813">Transport</keyword>
<keyword evidence="7" id="KW-0406">Ion transport</keyword>
<dbReference type="EMBL" id="FOHK01000003">
    <property type="protein sequence ID" value="SET01363.1"/>
    <property type="molecule type" value="Genomic_DNA"/>
</dbReference>
<dbReference type="Pfam" id="PF13609">
    <property type="entry name" value="Porin_4"/>
    <property type="match status" value="1"/>
</dbReference>
<evidence type="ECO:0000256" key="1">
    <source>
        <dbReference type="ARBA" id="ARBA00004571"/>
    </source>
</evidence>
<evidence type="ECO:0000256" key="7">
    <source>
        <dbReference type="ARBA" id="ARBA00023065"/>
    </source>
</evidence>
<evidence type="ECO:0000259" key="12">
    <source>
        <dbReference type="Pfam" id="PF13609"/>
    </source>
</evidence>
<dbReference type="STRING" id="349064.SAMN05660429_00913"/>
<dbReference type="GO" id="GO:0009279">
    <property type="term" value="C:cell outer membrane"/>
    <property type="evidence" value="ECO:0007669"/>
    <property type="project" value="UniProtKB-SubCell"/>
</dbReference>
<keyword evidence="4" id="KW-1134">Transmembrane beta strand</keyword>
<dbReference type="CDD" id="cd00342">
    <property type="entry name" value="gram_neg_porins"/>
    <property type="match status" value="1"/>
</dbReference>
<keyword evidence="9" id="KW-0472">Membrane</keyword>
<dbReference type="PANTHER" id="PTHR34501">
    <property type="entry name" value="PROTEIN YDDL-RELATED"/>
    <property type="match status" value="1"/>
</dbReference>
<comment type="subunit">
    <text evidence="2">Homotrimer.</text>
</comment>
<dbReference type="InterPro" id="IPR033900">
    <property type="entry name" value="Gram_neg_porin_domain"/>
</dbReference>
<dbReference type="AlphaFoldDB" id="A0A1I0B4R4"/>
<feature type="chain" id="PRO_5011686507" evidence="11">
    <location>
        <begin position="34"/>
        <end position="349"/>
    </location>
</feature>
<evidence type="ECO:0000256" key="2">
    <source>
        <dbReference type="ARBA" id="ARBA00011233"/>
    </source>
</evidence>